<feature type="region of interest" description="Disordered" evidence="1">
    <location>
        <begin position="683"/>
        <end position="723"/>
    </location>
</feature>
<feature type="compositionally biased region" description="Basic and acidic residues" evidence="1">
    <location>
        <begin position="307"/>
        <end position="319"/>
    </location>
</feature>
<feature type="region of interest" description="Disordered" evidence="1">
    <location>
        <begin position="267"/>
        <end position="346"/>
    </location>
</feature>
<feature type="region of interest" description="Disordered" evidence="1">
    <location>
        <begin position="97"/>
        <end position="119"/>
    </location>
</feature>
<feature type="compositionally biased region" description="Basic and acidic residues" evidence="1">
    <location>
        <begin position="267"/>
        <end position="276"/>
    </location>
</feature>
<accession>A0A1B0G6W7</accession>
<keyword evidence="3" id="KW-1185">Reference proteome</keyword>
<feature type="compositionally biased region" description="Basic and acidic residues" evidence="1">
    <location>
        <begin position="683"/>
        <end position="714"/>
    </location>
</feature>
<evidence type="ECO:0000256" key="1">
    <source>
        <dbReference type="SAM" id="MobiDB-lite"/>
    </source>
</evidence>
<dbReference type="EnsemblMetazoa" id="GMOY009060-RA">
    <property type="protein sequence ID" value="GMOY009060-PA"/>
    <property type="gene ID" value="GMOY009060"/>
</dbReference>
<proteinExistence type="predicted"/>
<dbReference type="AlphaFoldDB" id="A0A1B0G6W7"/>
<dbReference type="Proteomes" id="UP000092444">
    <property type="component" value="Unassembled WGS sequence"/>
</dbReference>
<feature type="compositionally biased region" description="Basic and acidic residues" evidence="1">
    <location>
        <begin position="97"/>
        <end position="106"/>
    </location>
</feature>
<feature type="region of interest" description="Disordered" evidence="1">
    <location>
        <begin position="846"/>
        <end position="865"/>
    </location>
</feature>
<protein>
    <submittedName>
        <fullName evidence="2">WAP domain-containing protein</fullName>
    </submittedName>
</protein>
<feature type="region of interest" description="Disordered" evidence="1">
    <location>
        <begin position="178"/>
        <end position="246"/>
    </location>
</feature>
<reference evidence="2" key="1">
    <citation type="submission" date="2020-05" db="UniProtKB">
        <authorList>
            <consortium name="EnsemblMetazoa"/>
        </authorList>
    </citation>
    <scope>IDENTIFICATION</scope>
    <source>
        <strain evidence="2">Yale</strain>
    </source>
</reference>
<sequence length="1038" mass="117604">MYCNWDFNRPECCAPMMQDPCDTFCDCQPMDYSRCCYPCPPTCPVPCSPPPSCTTKIYPQQIVKEYMEKSKNGARKFPSIALGSKTEVVNKQLRDVRKPKLRSETRRRSRSPRDCNAGNCKSRTKVAEMCTCKSPTKVVEMCTCQSDNGKKVEQKKKSNGDVLVNKTKKSRLSENIVKEEKTSRTALRDKRSEVAKTSKAPSEPVPPKWKPFSEKFTRKINGGTKHQDAAKRRRSQETTADGEESTICKCPQQPVINTIKCEKKCKSESNKNEVKNQPKKKVSQKYVPKSKPETIAQTEEPDSDSDSAYKDIEEYHDSADSEGFEQNGDSEKHSPPQRVRAKRDSENVCSRTLQEYPRTGACCCVCEKFLKKRPEKPIEKPAEKPVESPEQKPRPQRSAPCPCICCTCSTEQCSQPVKVIMLVFRPTSENKKLCKNTDAEVMDFTCIQNATVLRNLVTETCDCDNDSKLVELPNVSSDCFGPKKQKVIRTSCGCGNFLCGCKTILPGQQQPRAKRDTCECPATIKVTKPERDICDCPAPIKVTKPEQPSPQPQSPPPMAVIREEPEVSDKRSDKCCPPKQIEDYCADFLNIVHDNILDSVRQSIDGGLRDYCMLTANKVDNLGTKLERNDEKLEMLYTDTRRNEEKLEKLYNDTMEKITEQSDNNLRQFRLLLEFISDIQNKKEEESRSTSRIPEERSASRINESRPEQSRVPEYRSGTRISEADYGTVEDKEMQCCIMNDSKEDMKPKKMCCFAVDTQNDGRPRKCFCCKFVMNDDLNELMSSGSTEFDGSRQRGSLQENASTLGRKKSCLRNCGKAKCYCNDLDSPAVSQNSYGFNRRSKDQLEDDAYADRDRETGKRESAGYSSSLIEITPTRRKYVCASVGTDNSDLTRYYCNKKKCEDQDTSGYVSDRDEQEYEKCSRKKIAKKTKSGQIVLTDSASVTCVCRQTDRKSSSALRTTISDTSVGEDCFAPQKHKPAVHKYSETSPRTRTYSNTNKWISIEIKIESLSSEGVSVDGIVMNFHTFRQQTAVKELNK</sequence>
<dbReference type="EMBL" id="CCAG010013874">
    <property type="status" value="NOT_ANNOTATED_CDS"/>
    <property type="molecule type" value="Genomic_DNA"/>
</dbReference>
<feature type="compositionally biased region" description="Basic and acidic residues" evidence="1">
    <location>
        <begin position="377"/>
        <end position="393"/>
    </location>
</feature>
<evidence type="ECO:0000313" key="3">
    <source>
        <dbReference type="Proteomes" id="UP000092444"/>
    </source>
</evidence>
<name>A0A1B0G6W7_GLOMM</name>
<feature type="region of interest" description="Disordered" evidence="1">
    <location>
        <begin position="377"/>
        <end position="398"/>
    </location>
</feature>
<feature type="compositionally biased region" description="Basic and acidic residues" evidence="1">
    <location>
        <begin position="178"/>
        <end position="196"/>
    </location>
</feature>
<evidence type="ECO:0000313" key="2">
    <source>
        <dbReference type="EnsemblMetazoa" id="GMOY009060-PA"/>
    </source>
</evidence>
<feature type="compositionally biased region" description="Basic and acidic residues" evidence="1">
    <location>
        <begin position="846"/>
        <end position="862"/>
    </location>
</feature>
<organism evidence="2 3">
    <name type="scientific">Glossina morsitans morsitans</name>
    <name type="common">Savannah tsetse fly</name>
    <dbReference type="NCBI Taxonomy" id="37546"/>
    <lineage>
        <taxon>Eukaryota</taxon>
        <taxon>Metazoa</taxon>
        <taxon>Ecdysozoa</taxon>
        <taxon>Arthropoda</taxon>
        <taxon>Hexapoda</taxon>
        <taxon>Insecta</taxon>
        <taxon>Pterygota</taxon>
        <taxon>Neoptera</taxon>
        <taxon>Endopterygota</taxon>
        <taxon>Diptera</taxon>
        <taxon>Brachycera</taxon>
        <taxon>Muscomorpha</taxon>
        <taxon>Hippoboscoidea</taxon>
        <taxon>Glossinidae</taxon>
        <taxon>Glossina</taxon>
    </lineage>
</organism>